<dbReference type="EMBL" id="JAACJS010000015">
    <property type="protein sequence ID" value="NCI51382.1"/>
    <property type="molecule type" value="Genomic_DNA"/>
</dbReference>
<sequence>MIDAFYIKDFPRGSSEELNSLAELLPICTDHLNTLNSSLGLIRRLKEIAANASSDILEPLSEIEIQGTFNAYLNLCFLDFIVIYKNALSAVHLWDDVYTLRQGYLLIYESIKTYNAHSKSLKRLCSKTPVTEEMFVALSGKLKKFRKDFDYDNNISEIRNYTIGHMDNDPVVFFNRISMFNAETAFAALREFVSVLISMLNLSEHIFVNYTKKIIKDSSFRLSGLEEYSIEIDTLLEALTKHTVLGSQGNNRF</sequence>
<gene>
    <name evidence="1" type="ORF">GWC95_15745</name>
</gene>
<organism evidence="1 2">
    <name type="scientific">Sediminibacterium roseum</name>
    <dbReference type="NCBI Taxonomy" id="1978412"/>
    <lineage>
        <taxon>Bacteria</taxon>
        <taxon>Pseudomonadati</taxon>
        <taxon>Bacteroidota</taxon>
        <taxon>Chitinophagia</taxon>
        <taxon>Chitinophagales</taxon>
        <taxon>Chitinophagaceae</taxon>
        <taxon>Sediminibacterium</taxon>
    </lineage>
</organism>
<protein>
    <recommendedName>
        <fullName evidence="3">HEPN AbiU2-like domain-containing protein</fullName>
    </recommendedName>
</protein>
<keyword evidence="2" id="KW-1185">Reference proteome</keyword>
<comment type="caution">
    <text evidence="1">The sequence shown here is derived from an EMBL/GenBank/DDBJ whole genome shotgun (WGS) entry which is preliminary data.</text>
</comment>
<evidence type="ECO:0000313" key="1">
    <source>
        <dbReference type="EMBL" id="NCI51382.1"/>
    </source>
</evidence>
<dbReference type="RefSeq" id="WP_161819666.1">
    <property type="nucleotide sequence ID" value="NZ_JAACJS010000015.1"/>
</dbReference>
<evidence type="ECO:0008006" key="3">
    <source>
        <dbReference type="Google" id="ProtNLM"/>
    </source>
</evidence>
<reference evidence="1 2" key="1">
    <citation type="submission" date="2020-01" db="EMBL/GenBank/DDBJ databases">
        <title>Genome analysis.</title>
        <authorList>
            <person name="Wu S."/>
            <person name="Wang G."/>
        </authorList>
    </citation>
    <scope>NUCLEOTIDE SEQUENCE [LARGE SCALE GENOMIC DNA]</scope>
    <source>
        <strain evidence="1 2">SYL130</strain>
    </source>
</reference>
<dbReference type="Proteomes" id="UP000753802">
    <property type="component" value="Unassembled WGS sequence"/>
</dbReference>
<accession>A0ABW9ZYJ7</accession>
<name>A0ABW9ZYJ7_9BACT</name>
<proteinExistence type="predicted"/>
<evidence type="ECO:0000313" key="2">
    <source>
        <dbReference type="Proteomes" id="UP000753802"/>
    </source>
</evidence>